<keyword evidence="1" id="KW-0540">Nuclease</keyword>
<dbReference type="GO" id="GO:0005829">
    <property type="term" value="C:cytosol"/>
    <property type="evidence" value="ECO:0007669"/>
    <property type="project" value="TreeGrafter"/>
</dbReference>
<evidence type="ECO:0000256" key="4">
    <source>
        <dbReference type="ARBA" id="ARBA00040194"/>
    </source>
</evidence>
<dbReference type="Pfam" id="PF01844">
    <property type="entry name" value="HNH"/>
    <property type="match status" value="1"/>
</dbReference>
<dbReference type="AlphaFoldDB" id="F0I1P9"/>
<gene>
    <name evidence="6" type="ORF">HMPREF9381_1290</name>
</gene>
<feature type="domain" description="HNH nuclease" evidence="5">
    <location>
        <begin position="50"/>
        <end position="105"/>
    </location>
</feature>
<dbReference type="CDD" id="cd00085">
    <property type="entry name" value="HNHc"/>
    <property type="match status" value="1"/>
</dbReference>
<protein>
    <recommendedName>
        <fullName evidence="4">Putative HNH nuclease YajD</fullName>
    </recommendedName>
</protein>
<dbReference type="InterPro" id="IPR002711">
    <property type="entry name" value="HNH"/>
</dbReference>
<dbReference type="GO" id="GO:0004519">
    <property type="term" value="F:endonuclease activity"/>
    <property type="evidence" value="ECO:0007669"/>
    <property type="project" value="InterPro"/>
</dbReference>
<evidence type="ECO:0000256" key="3">
    <source>
        <dbReference type="ARBA" id="ARBA00038412"/>
    </source>
</evidence>
<dbReference type="SMART" id="SM00507">
    <property type="entry name" value="HNHc"/>
    <property type="match status" value="1"/>
</dbReference>
<dbReference type="InterPro" id="IPR003615">
    <property type="entry name" value="HNH_nuc"/>
</dbReference>
<dbReference type="RefSeq" id="WP_002904815.1">
    <property type="nucleotide sequence ID" value="NZ_GL872376.1"/>
</dbReference>
<evidence type="ECO:0000313" key="6">
    <source>
        <dbReference type="EMBL" id="EGD29777.1"/>
    </source>
</evidence>
<evidence type="ECO:0000259" key="5">
    <source>
        <dbReference type="SMART" id="SM00507"/>
    </source>
</evidence>
<accession>F0I1P9</accession>
<dbReference type="Proteomes" id="UP000003332">
    <property type="component" value="Unassembled WGS sequence"/>
</dbReference>
<dbReference type="Gene3D" id="1.10.30.50">
    <property type="match status" value="1"/>
</dbReference>
<comment type="similarity">
    <text evidence="3">Belongs to the HNH nuclease family.</text>
</comment>
<dbReference type="GO" id="GO:0008270">
    <property type="term" value="F:zinc ion binding"/>
    <property type="evidence" value="ECO:0007669"/>
    <property type="project" value="InterPro"/>
</dbReference>
<evidence type="ECO:0000313" key="7">
    <source>
        <dbReference type="Proteomes" id="UP000003332"/>
    </source>
</evidence>
<sequence length="110" mass="12815">MPRRPAQPCKFPNCPRLVPYGFKYCEDHQCVLSLEAKSTKAKGYDSRWNKARIRFLKTHPLCVRCRAKGMITPATVVDHVTPHRGNQKLFWNQGNWQPLCKSCHDRKTMC</sequence>
<dbReference type="PANTHER" id="PTHR41286:SF1">
    <property type="entry name" value="HNH NUCLEASE YAJD-RELATED"/>
    <property type="match status" value="1"/>
</dbReference>
<evidence type="ECO:0000256" key="2">
    <source>
        <dbReference type="ARBA" id="ARBA00022801"/>
    </source>
</evidence>
<keyword evidence="2" id="KW-0378">Hydrolase</keyword>
<comment type="caution">
    <text evidence="6">The sequence shown here is derived from an EMBL/GenBank/DDBJ whole genome shotgun (WGS) entry which is preliminary data.</text>
</comment>
<reference evidence="6 7" key="1">
    <citation type="submission" date="2011-02" db="EMBL/GenBank/DDBJ databases">
        <authorList>
            <person name="Muzny D."/>
            <person name="Qin X."/>
            <person name="Deng J."/>
            <person name="Jiang H."/>
            <person name="Liu Y."/>
            <person name="Qu J."/>
            <person name="Song X.-Z."/>
            <person name="Zhang L."/>
            <person name="Thornton R."/>
            <person name="Coyle M."/>
            <person name="Francisco L."/>
            <person name="Jackson L."/>
            <person name="Javaid M."/>
            <person name="Korchina V."/>
            <person name="Kovar C."/>
            <person name="Mata R."/>
            <person name="Mathew T."/>
            <person name="Ngo R."/>
            <person name="Nguyen L."/>
            <person name="Nguyen N."/>
            <person name="Okwuonu G."/>
            <person name="Ongeri F."/>
            <person name="Pham C."/>
            <person name="Simmons D."/>
            <person name="Wilczek-Boney K."/>
            <person name="Hale W."/>
            <person name="Jakkamsetti A."/>
            <person name="Pham P."/>
            <person name="Ruth R."/>
            <person name="San Lucas F."/>
            <person name="Warren J."/>
            <person name="Zhang J."/>
            <person name="Zhao Z."/>
            <person name="Zhou C."/>
            <person name="Zhu D."/>
            <person name="Lee S."/>
            <person name="Bess C."/>
            <person name="Blankenburg K."/>
            <person name="Forbes L."/>
            <person name="Fu Q."/>
            <person name="Gubbala S."/>
            <person name="Hirani K."/>
            <person name="Jayaseelan J.C."/>
            <person name="Lara F."/>
            <person name="Munidasa M."/>
            <person name="Palculict T."/>
            <person name="Patil S."/>
            <person name="Pu L.-L."/>
            <person name="Saada N."/>
            <person name="Tang L."/>
            <person name="Weissenberger G."/>
            <person name="Zhu Y."/>
            <person name="Hemphill L."/>
            <person name="Shang Y."/>
            <person name="Youmans B."/>
            <person name="Ayvaz T."/>
            <person name="Ross M."/>
            <person name="Santibanez J."/>
            <person name="Aqrawi P."/>
            <person name="Gross S."/>
            <person name="Joshi V."/>
            <person name="Fowler G."/>
            <person name="Nazareth L."/>
            <person name="Reid J."/>
            <person name="Worley K."/>
            <person name="Petrosino J."/>
            <person name="Highlander S."/>
            <person name="Gibbs R."/>
        </authorList>
    </citation>
    <scope>NUCLEOTIDE SEQUENCE [LARGE SCALE GENOMIC DNA]</scope>
    <source>
        <strain evidence="6 7">SK72</strain>
    </source>
</reference>
<proteinExistence type="inferred from homology"/>
<dbReference type="EMBL" id="AEXV01000007">
    <property type="protein sequence ID" value="EGD29777.1"/>
    <property type="molecule type" value="Genomic_DNA"/>
</dbReference>
<dbReference type="GO" id="GO:0003676">
    <property type="term" value="F:nucleic acid binding"/>
    <property type="evidence" value="ECO:0007669"/>
    <property type="project" value="InterPro"/>
</dbReference>
<dbReference type="HOGENOM" id="CLU_108879_4_0_9"/>
<evidence type="ECO:0000256" key="1">
    <source>
        <dbReference type="ARBA" id="ARBA00022722"/>
    </source>
</evidence>
<dbReference type="PANTHER" id="PTHR41286">
    <property type="entry name" value="HNH NUCLEASE YAJD-RELATED"/>
    <property type="match status" value="1"/>
</dbReference>
<dbReference type="GO" id="GO:0016787">
    <property type="term" value="F:hydrolase activity"/>
    <property type="evidence" value="ECO:0007669"/>
    <property type="project" value="UniProtKB-KW"/>
</dbReference>
<name>F0I1P9_STRSA</name>
<organism evidence="6 7">
    <name type="scientific">Streptococcus sanguinis SK72</name>
    <dbReference type="NCBI Taxonomy" id="888809"/>
    <lineage>
        <taxon>Bacteria</taxon>
        <taxon>Bacillati</taxon>
        <taxon>Bacillota</taxon>
        <taxon>Bacilli</taxon>
        <taxon>Lactobacillales</taxon>
        <taxon>Streptococcaceae</taxon>
        <taxon>Streptococcus</taxon>
    </lineage>
</organism>